<sequence length="305" mass="33801">MTHLLSTKFPCPYVLGATFTLEISSPQGASFLAEAKVVHAYAPFTVSPVMRVALSTQSAGTMLPGEAVLKIYDRRFAHEIRDIYDVDPPTYEAEARYADYLHSGNIAQTGDQIDDLAEGLPPDAPERIELGERFIDILMKELFENETTTYSVLSSMQGKYIPAFYGTTRFLGGCSPALDTTIPGILIEYIPGTSLYDIDPTTIDLDTVCSTGVNIVNLYSDLNVLNNDVRLVNFIVKPSGSEIVMIDLANCRLRRDDEDDEAWKAAKWDEDEEGCVGVVTRNKFGWNYVRSGRYQILPDTEGPLA</sequence>
<evidence type="ECO:0000313" key="1">
    <source>
        <dbReference type="EMBL" id="CUA67822.1"/>
    </source>
</evidence>
<evidence type="ECO:0000313" key="2">
    <source>
        <dbReference type="Proteomes" id="UP000044841"/>
    </source>
</evidence>
<protein>
    <submittedName>
        <fullName evidence="1">Pc15g00190</fullName>
    </submittedName>
</protein>
<dbReference type="EMBL" id="CYGV01000224">
    <property type="protein sequence ID" value="CUA67822.1"/>
    <property type="molecule type" value="Genomic_DNA"/>
</dbReference>
<accession>A0A0K6FNX7</accession>
<organism evidence="1 2">
    <name type="scientific">Rhizoctonia solani</name>
    <dbReference type="NCBI Taxonomy" id="456999"/>
    <lineage>
        <taxon>Eukaryota</taxon>
        <taxon>Fungi</taxon>
        <taxon>Dikarya</taxon>
        <taxon>Basidiomycota</taxon>
        <taxon>Agaricomycotina</taxon>
        <taxon>Agaricomycetes</taxon>
        <taxon>Cantharellales</taxon>
        <taxon>Ceratobasidiaceae</taxon>
        <taxon>Rhizoctonia</taxon>
    </lineage>
</organism>
<dbReference type="Proteomes" id="UP000044841">
    <property type="component" value="Unassembled WGS sequence"/>
</dbReference>
<proteinExistence type="predicted"/>
<dbReference type="AlphaFoldDB" id="A0A0K6FNX7"/>
<name>A0A0K6FNX7_9AGAM</name>
<dbReference type="SUPFAM" id="SSF56112">
    <property type="entry name" value="Protein kinase-like (PK-like)"/>
    <property type="match status" value="1"/>
</dbReference>
<gene>
    <name evidence="1" type="ORF">RSOLAG22IIIB_03251</name>
</gene>
<keyword evidence="2" id="KW-1185">Reference proteome</keyword>
<reference evidence="1 2" key="1">
    <citation type="submission" date="2015-07" db="EMBL/GenBank/DDBJ databases">
        <authorList>
            <person name="Noorani M."/>
        </authorList>
    </citation>
    <scope>NUCLEOTIDE SEQUENCE [LARGE SCALE GENOMIC DNA]</scope>
    <source>
        <strain evidence="1">BBA 69670</strain>
    </source>
</reference>
<dbReference type="InterPro" id="IPR011009">
    <property type="entry name" value="Kinase-like_dom_sf"/>
</dbReference>